<dbReference type="Proteomes" id="UP000264146">
    <property type="component" value="Chromosome"/>
</dbReference>
<name>A0A7Z7QRG6_STASC</name>
<evidence type="ECO:0000313" key="3">
    <source>
        <dbReference type="EMBL" id="SUM90422.1"/>
    </source>
</evidence>
<sequence>MPVISSLHPTNQAYVDISTDDPGTRKGIWQVRPVMQGWDHTDFIGNDVFDFKRTGAELANFYMGIVNNLLGVEALDGKSS</sequence>
<dbReference type="GO" id="GO:0004806">
    <property type="term" value="F:triacylglycerol lipase activity"/>
    <property type="evidence" value="ECO:0007669"/>
    <property type="project" value="UniProtKB-EC"/>
</dbReference>
<feature type="domain" description="Lipase-like C-terminal" evidence="1">
    <location>
        <begin position="2"/>
        <end position="75"/>
    </location>
</feature>
<dbReference type="EC" id="3.1.1.3" evidence="3"/>
<reference evidence="2 4" key="2">
    <citation type="submission" date="2020-11" db="EMBL/GenBank/DDBJ databases">
        <authorList>
            <consortium name="Pathogen Informatics"/>
        </authorList>
    </citation>
    <scope>NUCLEOTIDE SEQUENCE [LARGE SCALE GENOMIC DNA]</scope>
    <source>
        <strain evidence="2 4">NCTC12218</strain>
    </source>
</reference>
<gene>
    <name evidence="3" type="primary">lip2_2</name>
    <name evidence="3" type="ORF">NCTC12218_02471</name>
</gene>
<evidence type="ECO:0000313" key="4">
    <source>
        <dbReference type="Proteomes" id="UP000264146"/>
    </source>
</evidence>
<dbReference type="AlphaFoldDB" id="A0A7Z7QRG6"/>
<proteinExistence type="predicted"/>
<evidence type="ECO:0000259" key="1">
    <source>
        <dbReference type="Pfam" id="PF24708"/>
    </source>
</evidence>
<keyword evidence="3" id="KW-0378">Hydrolase</keyword>
<dbReference type="InterPro" id="IPR056304">
    <property type="entry name" value="Lip-like_C"/>
</dbReference>
<dbReference type="InterPro" id="IPR029058">
    <property type="entry name" value="AB_hydrolase_fold"/>
</dbReference>
<dbReference type="Gene3D" id="3.40.50.1820">
    <property type="entry name" value="alpha/beta hydrolase"/>
    <property type="match status" value="1"/>
</dbReference>
<dbReference type="EMBL" id="UHEF01000001">
    <property type="protein sequence ID" value="SUM90422.1"/>
    <property type="molecule type" value="Genomic_DNA"/>
</dbReference>
<organism evidence="3">
    <name type="scientific">Staphylococcus schleiferi</name>
    <dbReference type="NCBI Taxonomy" id="1295"/>
    <lineage>
        <taxon>Bacteria</taxon>
        <taxon>Bacillati</taxon>
        <taxon>Bacillota</taxon>
        <taxon>Bacilli</taxon>
        <taxon>Bacillales</taxon>
        <taxon>Staphylococcaceae</taxon>
        <taxon>Staphylococcus</taxon>
    </lineage>
</organism>
<protein>
    <submittedName>
        <fullName evidence="3">Lipase</fullName>
        <ecNumber evidence="3">3.1.1.3</ecNumber>
    </submittedName>
</protein>
<dbReference type="Pfam" id="PF24708">
    <property type="entry name" value="Lip_C"/>
    <property type="match status" value="1"/>
</dbReference>
<accession>A0A7Z7QRG6</accession>
<reference evidence="3" key="1">
    <citation type="submission" date="2018-06" db="EMBL/GenBank/DDBJ databases">
        <authorList>
            <consortium name="Pathogen Informatics"/>
            <person name="Doyle S."/>
        </authorList>
    </citation>
    <scope>NUCLEOTIDE SEQUENCE [LARGE SCALE GENOMIC DNA]</scope>
    <source>
        <strain evidence="3">NCTC12218</strain>
    </source>
</reference>
<dbReference type="EMBL" id="LR962863">
    <property type="protein sequence ID" value="CAD7360769.1"/>
    <property type="molecule type" value="Genomic_DNA"/>
</dbReference>
<evidence type="ECO:0000313" key="2">
    <source>
        <dbReference type="EMBL" id="CAD7360769.1"/>
    </source>
</evidence>